<dbReference type="AlphaFoldDB" id="A0A8J3ZQZ6"/>
<evidence type="ECO:0000256" key="2">
    <source>
        <dbReference type="ARBA" id="ARBA00022692"/>
    </source>
</evidence>
<dbReference type="InterPro" id="IPR011701">
    <property type="entry name" value="MFS"/>
</dbReference>
<keyword evidence="4 5" id="KW-0472">Membrane</keyword>
<dbReference type="Pfam" id="PF07690">
    <property type="entry name" value="MFS_1"/>
    <property type="match status" value="1"/>
</dbReference>
<evidence type="ECO:0000256" key="1">
    <source>
        <dbReference type="ARBA" id="ARBA00004651"/>
    </source>
</evidence>
<dbReference type="EMBL" id="BOPH01000011">
    <property type="protein sequence ID" value="GIJ65930.1"/>
    <property type="molecule type" value="Genomic_DNA"/>
</dbReference>
<evidence type="ECO:0000313" key="7">
    <source>
        <dbReference type="EMBL" id="GIJ65930.1"/>
    </source>
</evidence>
<protein>
    <submittedName>
        <fullName evidence="7">MFS transporter</fullName>
    </submittedName>
</protein>
<feature type="transmembrane region" description="Helical" evidence="5">
    <location>
        <begin position="38"/>
        <end position="57"/>
    </location>
</feature>
<gene>
    <name evidence="7" type="ORF">Voc01_008470</name>
</gene>
<dbReference type="Proteomes" id="UP000635606">
    <property type="component" value="Unassembled WGS sequence"/>
</dbReference>
<feature type="transmembrane region" description="Helical" evidence="5">
    <location>
        <begin position="291"/>
        <end position="311"/>
    </location>
</feature>
<dbReference type="GO" id="GO:0022857">
    <property type="term" value="F:transmembrane transporter activity"/>
    <property type="evidence" value="ECO:0007669"/>
    <property type="project" value="InterPro"/>
</dbReference>
<dbReference type="PANTHER" id="PTHR42718:SF39">
    <property type="entry name" value="ACTINORHODIN TRANSPORTER-RELATED"/>
    <property type="match status" value="1"/>
</dbReference>
<keyword evidence="3 5" id="KW-1133">Transmembrane helix</keyword>
<evidence type="ECO:0000256" key="4">
    <source>
        <dbReference type="ARBA" id="ARBA00023136"/>
    </source>
</evidence>
<reference evidence="7" key="1">
    <citation type="submission" date="2021-01" db="EMBL/GenBank/DDBJ databases">
        <title>Whole genome shotgun sequence of Virgisporangium ochraceum NBRC 16418.</title>
        <authorList>
            <person name="Komaki H."/>
            <person name="Tamura T."/>
        </authorList>
    </citation>
    <scope>NUCLEOTIDE SEQUENCE</scope>
    <source>
        <strain evidence="7">NBRC 16418</strain>
    </source>
</reference>
<feature type="transmembrane region" description="Helical" evidence="5">
    <location>
        <begin position="347"/>
        <end position="366"/>
    </location>
</feature>
<feature type="transmembrane region" description="Helical" evidence="5">
    <location>
        <begin position="94"/>
        <end position="115"/>
    </location>
</feature>
<feature type="transmembrane region" description="Helical" evidence="5">
    <location>
        <begin position="159"/>
        <end position="179"/>
    </location>
</feature>
<comment type="subcellular location">
    <subcellularLocation>
        <location evidence="1">Cell membrane</location>
        <topology evidence="1">Multi-pass membrane protein</topology>
    </subcellularLocation>
</comment>
<dbReference type="PROSITE" id="PS50850">
    <property type="entry name" value="MFS"/>
    <property type="match status" value="1"/>
</dbReference>
<feature type="transmembrane region" description="Helical" evidence="5">
    <location>
        <begin position="257"/>
        <end position="279"/>
    </location>
</feature>
<feature type="transmembrane region" description="Helical" evidence="5">
    <location>
        <begin position="69"/>
        <end position="88"/>
    </location>
</feature>
<feature type="transmembrane region" description="Helical" evidence="5">
    <location>
        <begin position="323"/>
        <end position="341"/>
    </location>
</feature>
<organism evidence="7 8">
    <name type="scientific">Virgisporangium ochraceum</name>
    <dbReference type="NCBI Taxonomy" id="65505"/>
    <lineage>
        <taxon>Bacteria</taxon>
        <taxon>Bacillati</taxon>
        <taxon>Actinomycetota</taxon>
        <taxon>Actinomycetes</taxon>
        <taxon>Micromonosporales</taxon>
        <taxon>Micromonosporaceae</taxon>
        <taxon>Virgisporangium</taxon>
    </lineage>
</organism>
<feature type="transmembrane region" description="Helical" evidence="5">
    <location>
        <begin position="191"/>
        <end position="210"/>
    </location>
</feature>
<accession>A0A8J3ZQZ6</accession>
<evidence type="ECO:0000256" key="5">
    <source>
        <dbReference type="SAM" id="Phobius"/>
    </source>
</evidence>
<dbReference type="RefSeq" id="WP_203925928.1">
    <property type="nucleotide sequence ID" value="NZ_BOPH01000011.1"/>
</dbReference>
<feature type="transmembrane region" description="Helical" evidence="5">
    <location>
        <begin position="216"/>
        <end position="237"/>
    </location>
</feature>
<dbReference type="CDD" id="cd17321">
    <property type="entry name" value="MFS_MMR_MDR_like"/>
    <property type="match status" value="1"/>
</dbReference>
<feature type="transmembrane region" description="Helical" evidence="5">
    <location>
        <begin position="127"/>
        <end position="153"/>
    </location>
</feature>
<comment type="caution">
    <text evidence="7">The sequence shown here is derived from an EMBL/GenBank/DDBJ whole genome shotgun (WGS) entry which is preliminary data.</text>
</comment>
<name>A0A8J3ZQZ6_9ACTN</name>
<keyword evidence="2 5" id="KW-0812">Transmembrane</keyword>
<dbReference type="PANTHER" id="PTHR42718">
    <property type="entry name" value="MAJOR FACILITATOR SUPERFAMILY MULTIDRUG TRANSPORTER MFSC"/>
    <property type="match status" value="1"/>
</dbReference>
<feature type="transmembrane region" description="Helical" evidence="5">
    <location>
        <begin position="423"/>
        <end position="444"/>
    </location>
</feature>
<dbReference type="Gene3D" id="1.20.1250.20">
    <property type="entry name" value="MFS general substrate transporter like domains"/>
    <property type="match status" value="2"/>
</dbReference>
<dbReference type="GO" id="GO:0005886">
    <property type="term" value="C:plasma membrane"/>
    <property type="evidence" value="ECO:0007669"/>
    <property type="project" value="UniProtKB-SubCell"/>
</dbReference>
<sequence>MGLLVIVLAGQFMAILDVTIVNVAITTIQDDLGASGAAMQLVVGGYTIAYAVLMVTGARLGDLGGHRRLFLAGLGLFTVASLACGLAPTTGALIGFRLLQGAGAALMVPQVLSLIQRSFEGAGRARALSVYATVIAGAAVAGQIAGGVLVSLGSGWRPVFLVNVPIGVVLLVAGARWLPRDDHRVARGLDPLGLVTLAGAVLTFVVPLVLGQEQGWPLWCWLGLIASVGLFAAFVAVENRAVGHPLVPARLLRVPGLVRATATLGAMMAAYGGYLFVAAMHLQRGLGFSPLRAGLTFAPGAVAFAVASLNWRRVPARWHRTMIGVGLAVSASGLVVLALALRGGGTGGAALFVGLVLFGGGMGAGFSPLMTRALAGVPLADAADASGVLATVVQLAQVVGVATFGTLMLGLAEGFTPAASGAAFAATALAMGGLMLAGGALIGVRVQARAVATSPPIEG</sequence>
<evidence type="ECO:0000256" key="3">
    <source>
        <dbReference type="ARBA" id="ARBA00022989"/>
    </source>
</evidence>
<evidence type="ECO:0000259" key="6">
    <source>
        <dbReference type="PROSITE" id="PS50850"/>
    </source>
</evidence>
<feature type="domain" description="Major facilitator superfamily (MFS) profile" evidence="6">
    <location>
        <begin position="3"/>
        <end position="450"/>
    </location>
</feature>
<feature type="transmembrane region" description="Helical" evidence="5">
    <location>
        <begin position="387"/>
        <end position="411"/>
    </location>
</feature>
<dbReference type="SUPFAM" id="SSF103473">
    <property type="entry name" value="MFS general substrate transporter"/>
    <property type="match status" value="1"/>
</dbReference>
<dbReference type="InterPro" id="IPR036259">
    <property type="entry name" value="MFS_trans_sf"/>
</dbReference>
<proteinExistence type="predicted"/>
<keyword evidence="8" id="KW-1185">Reference proteome</keyword>
<dbReference type="InterPro" id="IPR020846">
    <property type="entry name" value="MFS_dom"/>
</dbReference>
<evidence type="ECO:0000313" key="8">
    <source>
        <dbReference type="Proteomes" id="UP000635606"/>
    </source>
</evidence>